<dbReference type="NCBIfam" id="TIGR02444">
    <property type="entry name" value="TIGR02444 family protein"/>
    <property type="match status" value="1"/>
</dbReference>
<reference evidence="1" key="1">
    <citation type="submission" date="2020-03" db="EMBL/GenBank/DDBJ databases">
        <authorList>
            <person name="Guo F."/>
        </authorList>
    </citation>
    <scope>NUCLEOTIDE SEQUENCE</scope>
    <source>
        <strain evidence="1">JCM 30134</strain>
    </source>
</reference>
<dbReference type="Pfam" id="PF09523">
    <property type="entry name" value="DUF2390"/>
    <property type="match status" value="1"/>
</dbReference>
<dbReference type="EMBL" id="JAAONZ010000031">
    <property type="protein sequence ID" value="NHO68431.1"/>
    <property type="molecule type" value="Genomic_DNA"/>
</dbReference>
<accession>A0A9E5T339</accession>
<evidence type="ECO:0000313" key="2">
    <source>
        <dbReference type="Proteomes" id="UP000787472"/>
    </source>
</evidence>
<protein>
    <submittedName>
        <fullName evidence="1">TIGR02444 family protein</fullName>
    </submittedName>
</protein>
<comment type="caution">
    <text evidence="1">The sequence shown here is derived from an EMBL/GenBank/DDBJ whole genome shotgun (WGS) entry which is preliminary data.</text>
</comment>
<sequence length="164" mass="19357">MSVFGQPLWDFSLSLYACEGMEPLCLLLQDERQANVNAFLWALWLDENRIPVDRELWHTGMKRIESWHQWRVKPLRQLRRALPKRQPWLALRSRVKQWELAAEKKELHELQALSQGWDNLGGSPPACGQFCYRLLLLPETDPLQAELERVLTRWRGVENTSKAR</sequence>
<evidence type="ECO:0000313" key="1">
    <source>
        <dbReference type="EMBL" id="NHO68431.1"/>
    </source>
</evidence>
<dbReference type="AlphaFoldDB" id="A0A9E5T339"/>
<dbReference type="InterPro" id="IPR012659">
    <property type="entry name" value="CHP02444"/>
</dbReference>
<proteinExistence type="predicted"/>
<keyword evidence="2" id="KW-1185">Reference proteome</keyword>
<dbReference type="Proteomes" id="UP000787472">
    <property type="component" value="Unassembled WGS sequence"/>
</dbReference>
<name>A0A9E5T339_9GAMM</name>
<organism evidence="1 2">
    <name type="scientific">Pseudomaricurvus hydrocarbonicus</name>
    <dbReference type="NCBI Taxonomy" id="1470433"/>
    <lineage>
        <taxon>Bacteria</taxon>
        <taxon>Pseudomonadati</taxon>
        <taxon>Pseudomonadota</taxon>
        <taxon>Gammaproteobacteria</taxon>
        <taxon>Cellvibrionales</taxon>
        <taxon>Cellvibrionaceae</taxon>
        <taxon>Pseudomaricurvus</taxon>
    </lineage>
</organism>
<gene>
    <name evidence="1" type="ORF">G8770_23000</name>
</gene>